<dbReference type="Proteomes" id="UP000829398">
    <property type="component" value="Chromosome 2"/>
</dbReference>
<name>A0ACB8MTH5_CITSI</name>
<keyword evidence="1" id="KW-0808">Transferase</keyword>
<accession>A0ACB8MTH5</accession>
<evidence type="ECO:0000313" key="1">
    <source>
        <dbReference type="EMBL" id="KAH9788948.1"/>
    </source>
</evidence>
<comment type="caution">
    <text evidence="1">The sequence shown here is derived from an EMBL/GenBank/DDBJ whole genome shotgun (WGS) entry which is preliminary data.</text>
</comment>
<keyword evidence="2" id="KW-1185">Reference proteome</keyword>
<gene>
    <name evidence="1" type="ORF">KPL71_002826</name>
</gene>
<sequence length="394" mass="43324">MMNSYVVIRLLLLEVLSAIAFASPSTVPAFLWSTHHQKISSNNALNYQTLSPKDLAKAVLTQGGWADLLCSGRQSPQSVDVALVFVGRELQSSHISGNKHADLALVDTLKVSFTKSNFSMAFPYIVSAGEETMESSLFSEFTEACVDDFKVANVAFSESCTVEGENFLKLADLHSVHDHLRLRAEKSLKGQADLIVVCYGDTQSMKQPKQPRPESEVISELIDSVEKSGAKYTVLYVSDPVRSVQYPSHQELERFLAESVAGNKSANNTGCDEVCQFKSSLFEGILVLRLFYISKYVHFSSLFNGTGGSSHLEQFPPFSSPLSFTRLGTSGDGSSSAAQIYSSVQPRMTCRQNAVFPALLGYVQKHIYCLNGDMYPYTSTLIIYSIREEISSTS</sequence>
<dbReference type="EMBL" id="CM039171">
    <property type="protein sequence ID" value="KAH9788948.1"/>
    <property type="molecule type" value="Genomic_DNA"/>
</dbReference>
<keyword evidence="1" id="KW-0548">Nucleotidyltransferase</keyword>
<evidence type="ECO:0000313" key="2">
    <source>
        <dbReference type="Proteomes" id="UP000829398"/>
    </source>
</evidence>
<reference evidence="2" key="1">
    <citation type="journal article" date="2023" name="Hortic. Res.">
        <title>A chromosome-level phased genome enabling allele-level studies in sweet orange: a case study on citrus Huanglongbing tolerance.</title>
        <authorList>
            <person name="Wu B."/>
            <person name="Yu Q."/>
            <person name="Deng Z."/>
            <person name="Duan Y."/>
            <person name="Luo F."/>
            <person name="Gmitter F. Jr."/>
        </authorList>
    </citation>
    <scope>NUCLEOTIDE SEQUENCE [LARGE SCALE GENOMIC DNA]</scope>
    <source>
        <strain evidence="2">cv. Valencia</strain>
    </source>
</reference>
<organism evidence="1 2">
    <name type="scientific">Citrus sinensis</name>
    <name type="common">Sweet orange</name>
    <name type="synonym">Citrus aurantium var. sinensis</name>
    <dbReference type="NCBI Taxonomy" id="2711"/>
    <lineage>
        <taxon>Eukaryota</taxon>
        <taxon>Viridiplantae</taxon>
        <taxon>Streptophyta</taxon>
        <taxon>Embryophyta</taxon>
        <taxon>Tracheophyta</taxon>
        <taxon>Spermatophyta</taxon>
        <taxon>Magnoliopsida</taxon>
        <taxon>eudicotyledons</taxon>
        <taxon>Gunneridae</taxon>
        <taxon>Pentapetalae</taxon>
        <taxon>rosids</taxon>
        <taxon>malvids</taxon>
        <taxon>Sapindales</taxon>
        <taxon>Rutaceae</taxon>
        <taxon>Aurantioideae</taxon>
        <taxon>Citrus</taxon>
    </lineage>
</organism>
<protein>
    <submittedName>
        <fullName evidence="1">2-C-methyl-D-erythritol 4-phosphate cytidylyltransferase</fullName>
    </submittedName>
</protein>
<proteinExistence type="predicted"/>